<dbReference type="GO" id="GO:0016787">
    <property type="term" value="F:hydrolase activity"/>
    <property type="evidence" value="ECO:0007669"/>
    <property type="project" value="UniProtKB-KW"/>
</dbReference>
<dbReference type="GO" id="GO:0008610">
    <property type="term" value="P:lipid biosynthetic process"/>
    <property type="evidence" value="ECO:0007669"/>
    <property type="project" value="TreeGrafter"/>
</dbReference>
<dbReference type="InterPro" id="IPR029058">
    <property type="entry name" value="AB_hydrolase_fold"/>
</dbReference>
<protein>
    <submittedName>
        <fullName evidence="4">Thioesterase</fullName>
    </submittedName>
</protein>
<evidence type="ECO:0000313" key="4">
    <source>
        <dbReference type="EMBL" id="KAA2251396.1"/>
    </source>
</evidence>
<dbReference type="SMART" id="SM00824">
    <property type="entry name" value="PKS_TE"/>
    <property type="match status" value="1"/>
</dbReference>
<accession>A0A5B2WLH5</accession>
<gene>
    <name evidence="4" type="ORF">F0L68_37280</name>
</gene>
<evidence type="ECO:0000256" key="2">
    <source>
        <dbReference type="ARBA" id="ARBA00022801"/>
    </source>
</evidence>
<dbReference type="Pfam" id="PF00975">
    <property type="entry name" value="Thioesterase"/>
    <property type="match status" value="1"/>
</dbReference>
<reference evidence="4 5" key="1">
    <citation type="submission" date="2019-09" db="EMBL/GenBank/DDBJ databases">
        <title>Goodfellowia gen. nov., a new genus of the Pseudonocardineae related to Actinoalloteichus, containing Goodfellowia coeruleoviolacea gen. nov., comb. nov. gen. nov., comb. nov.</title>
        <authorList>
            <person name="Labeda D."/>
        </authorList>
    </citation>
    <scope>NUCLEOTIDE SEQUENCE [LARGE SCALE GENOMIC DNA]</scope>
    <source>
        <strain evidence="4 5">AN110305</strain>
    </source>
</reference>
<dbReference type="InterPro" id="IPR012223">
    <property type="entry name" value="TEII"/>
</dbReference>
<evidence type="ECO:0000313" key="5">
    <source>
        <dbReference type="Proteomes" id="UP000323454"/>
    </source>
</evidence>
<sequence length="250" mass="27312">MTAGEDRWLRRFHPADTSTRLACLPHAGGSATAYFPLSRALSGDVEVLAVQYPGRQDRRREPCVADLDVLADRVAEALTFWLDRPLALFGHSMGAALAFEVARRLETRTDGQPVALFVSGRHAAGIHRSDGFDLRTDDGVLAALRLLNGTDSALLLDDQLVDTVLPVIRSDCLAARGYRCRPDATVRCPITALIGSIDPLTTTADVLAWRHHTTGSFDREVFQGGHFYLSAETDRVAALVAHRLTARANR</sequence>
<evidence type="ECO:0000256" key="1">
    <source>
        <dbReference type="ARBA" id="ARBA00007169"/>
    </source>
</evidence>
<keyword evidence="2" id="KW-0378">Hydrolase</keyword>
<dbReference type="RefSeq" id="WP_149854627.1">
    <property type="nucleotide sequence ID" value="NZ_VUOB01000080.1"/>
</dbReference>
<dbReference type="PANTHER" id="PTHR11487">
    <property type="entry name" value="THIOESTERASE"/>
    <property type="match status" value="1"/>
</dbReference>
<dbReference type="EMBL" id="VUOB01000080">
    <property type="protein sequence ID" value="KAA2251396.1"/>
    <property type="molecule type" value="Genomic_DNA"/>
</dbReference>
<dbReference type="InterPro" id="IPR020802">
    <property type="entry name" value="TesA-like"/>
</dbReference>
<organism evidence="4 5">
    <name type="scientific">Solihabitans fulvus</name>
    <dbReference type="NCBI Taxonomy" id="1892852"/>
    <lineage>
        <taxon>Bacteria</taxon>
        <taxon>Bacillati</taxon>
        <taxon>Actinomycetota</taxon>
        <taxon>Actinomycetes</taxon>
        <taxon>Pseudonocardiales</taxon>
        <taxon>Pseudonocardiaceae</taxon>
        <taxon>Solihabitans</taxon>
    </lineage>
</organism>
<name>A0A5B2WLH5_9PSEU</name>
<reference evidence="4 5" key="2">
    <citation type="submission" date="2019-09" db="EMBL/GenBank/DDBJ databases">
        <authorList>
            <person name="Jin C."/>
        </authorList>
    </citation>
    <scope>NUCLEOTIDE SEQUENCE [LARGE SCALE GENOMIC DNA]</scope>
    <source>
        <strain evidence="4 5">AN110305</strain>
    </source>
</reference>
<evidence type="ECO:0000259" key="3">
    <source>
        <dbReference type="SMART" id="SM00824"/>
    </source>
</evidence>
<comment type="similarity">
    <text evidence="1">Belongs to the thioesterase family.</text>
</comment>
<comment type="caution">
    <text evidence="4">The sequence shown here is derived from an EMBL/GenBank/DDBJ whole genome shotgun (WGS) entry which is preliminary data.</text>
</comment>
<dbReference type="Proteomes" id="UP000323454">
    <property type="component" value="Unassembled WGS sequence"/>
</dbReference>
<keyword evidence="5" id="KW-1185">Reference proteome</keyword>
<proteinExistence type="inferred from homology"/>
<dbReference type="AlphaFoldDB" id="A0A5B2WLH5"/>
<dbReference type="InterPro" id="IPR001031">
    <property type="entry name" value="Thioesterase"/>
</dbReference>
<feature type="domain" description="Thioesterase TesA-like" evidence="3">
    <location>
        <begin position="22"/>
        <end position="244"/>
    </location>
</feature>
<dbReference type="PANTHER" id="PTHR11487:SF0">
    <property type="entry name" value="S-ACYL FATTY ACID SYNTHASE THIOESTERASE, MEDIUM CHAIN"/>
    <property type="match status" value="1"/>
</dbReference>
<dbReference type="Gene3D" id="3.40.50.1820">
    <property type="entry name" value="alpha/beta hydrolase"/>
    <property type="match status" value="1"/>
</dbReference>
<dbReference type="OrthoDB" id="4169718at2"/>
<dbReference type="SUPFAM" id="SSF53474">
    <property type="entry name" value="alpha/beta-Hydrolases"/>
    <property type="match status" value="1"/>
</dbReference>